<dbReference type="InterPro" id="IPR029058">
    <property type="entry name" value="AB_hydrolase_fold"/>
</dbReference>
<proteinExistence type="predicted"/>
<dbReference type="PANTHER" id="PTHR42103">
    <property type="entry name" value="ALPHA/BETA-HYDROLASES SUPERFAMILY PROTEIN"/>
    <property type="match status" value="1"/>
</dbReference>
<name>A0ABR4N312_9FUNG</name>
<organism evidence="3 4">
    <name type="scientific">Polyrhizophydium stewartii</name>
    <dbReference type="NCBI Taxonomy" id="2732419"/>
    <lineage>
        <taxon>Eukaryota</taxon>
        <taxon>Fungi</taxon>
        <taxon>Fungi incertae sedis</taxon>
        <taxon>Chytridiomycota</taxon>
        <taxon>Chytridiomycota incertae sedis</taxon>
        <taxon>Chytridiomycetes</taxon>
        <taxon>Rhizophydiales</taxon>
        <taxon>Rhizophydiales incertae sedis</taxon>
        <taxon>Polyrhizophydium</taxon>
    </lineage>
</organism>
<dbReference type="InterPro" id="IPR000383">
    <property type="entry name" value="Xaa-Pro-like_dom"/>
</dbReference>
<evidence type="ECO:0000256" key="1">
    <source>
        <dbReference type="SAM" id="MobiDB-lite"/>
    </source>
</evidence>
<dbReference type="Proteomes" id="UP001527925">
    <property type="component" value="Unassembled WGS sequence"/>
</dbReference>
<feature type="compositionally biased region" description="Low complexity" evidence="1">
    <location>
        <begin position="319"/>
        <end position="334"/>
    </location>
</feature>
<protein>
    <recommendedName>
        <fullName evidence="2">Xaa-Pro dipeptidyl-peptidase-like domain-containing protein</fullName>
    </recommendedName>
</protein>
<feature type="compositionally biased region" description="Low complexity" evidence="1">
    <location>
        <begin position="274"/>
        <end position="296"/>
    </location>
</feature>
<dbReference type="SUPFAM" id="SSF53474">
    <property type="entry name" value="alpha/beta-Hydrolases"/>
    <property type="match status" value="1"/>
</dbReference>
<dbReference type="PANTHER" id="PTHR42103:SF2">
    <property type="entry name" value="AB HYDROLASE-1 DOMAIN-CONTAINING PROTEIN"/>
    <property type="match status" value="1"/>
</dbReference>
<sequence length="349" mass="36386">MSRAVSNSLDTRENHIRVPSSEGVMLEARWFEGDKRRSTRADQHIQLGGDLNNGVVHALFSNFASMGYSTIRFNFRGVGLSTGRTTFRGIGEIDDVVAVYKYVTTQASALASKVILCGYSYGSVATCAAACELPLVVGLISISYPAGVLWALTLGNQRKHLAGLHSTPASVLKMFISGAKDNFTSESAFTKFADGVTGPKTVVVVPEADHFWAGIEKGLAAHINQWFVREMRPHLGERGSFNELAVDAKSARKSAEALRTMGSPESAVALGSCSSSRTTTAASRGASPARPSASTGNLLAGEAEMPPRVDPGSASSTPVLASAAVAGSSPGVKGPRQVPTAAGSGPKAS</sequence>
<reference evidence="3 4" key="1">
    <citation type="submission" date="2023-09" db="EMBL/GenBank/DDBJ databases">
        <title>Pangenome analysis of Batrachochytrium dendrobatidis and related Chytrids.</title>
        <authorList>
            <person name="Yacoub M.N."/>
            <person name="Stajich J.E."/>
            <person name="James T.Y."/>
        </authorList>
    </citation>
    <scope>NUCLEOTIDE SEQUENCE [LARGE SCALE GENOMIC DNA]</scope>
    <source>
        <strain evidence="3 4">JEL0888</strain>
    </source>
</reference>
<evidence type="ECO:0000313" key="3">
    <source>
        <dbReference type="EMBL" id="KAL2913916.1"/>
    </source>
</evidence>
<dbReference type="Pfam" id="PF02129">
    <property type="entry name" value="Peptidase_S15"/>
    <property type="match status" value="1"/>
</dbReference>
<gene>
    <name evidence="3" type="ORF">HK105_206650</name>
</gene>
<comment type="caution">
    <text evidence="3">The sequence shown here is derived from an EMBL/GenBank/DDBJ whole genome shotgun (WGS) entry which is preliminary data.</text>
</comment>
<accession>A0ABR4N312</accession>
<feature type="domain" description="Xaa-Pro dipeptidyl-peptidase-like" evidence="2">
    <location>
        <begin position="29"/>
        <end position="132"/>
    </location>
</feature>
<dbReference type="EMBL" id="JADGIZ020000040">
    <property type="protein sequence ID" value="KAL2913916.1"/>
    <property type="molecule type" value="Genomic_DNA"/>
</dbReference>
<feature type="region of interest" description="Disordered" evidence="1">
    <location>
        <begin position="256"/>
        <end position="349"/>
    </location>
</feature>
<keyword evidence="4" id="KW-1185">Reference proteome</keyword>
<dbReference type="Gene3D" id="3.40.50.1820">
    <property type="entry name" value="alpha/beta hydrolase"/>
    <property type="match status" value="1"/>
</dbReference>
<evidence type="ECO:0000259" key="2">
    <source>
        <dbReference type="Pfam" id="PF02129"/>
    </source>
</evidence>
<evidence type="ECO:0000313" key="4">
    <source>
        <dbReference type="Proteomes" id="UP001527925"/>
    </source>
</evidence>